<gene>
    <name evidence="2" type="ORF">A2866_06280</name>
</gene>
<dbReference type="InterPro" id="IPR029044">
    <property type="entry name" value="Nucleotide-diphossugar_trans"/>
</dbReference>
<dbReference type="EMBL" id="MFZI01000041">
    <property type="protein sequence ID" value="OGK19990.1"/>
    <property type="molecule type" value="Genomic_DNA"/>
</dbReference>
<dbReference type="SUPFAM" id="SSF53448">
    <property type="entry name" value="Nucleotide-diphospho-sugar transferases"/>
    <property type="match status" value="1"/>
</dbReference>
<dbReference type="GO" id="GO:0016758">
    <property type="term" value="F:hexosyltransferase activity"/>
    <property type="evidence" value="ECO:0007669"/>
    <property type="project" value="UniProtKB-ARBA"/>
</dbReference>
<name>A0A1F7GLR6_9BACT</name>
<dbReference type="PANTHER" id="PTHR22916">
    <property type="entry name" value="GLYCOSYLTRANSFERASE"/>
    <property type="match status" value="1"/>
</dbReference>
<evidence type="ECO:0000259" key="1">
    <source>
        <dbReference type="Pfam" id="PF00535"/>
    </source>
</evidence>
<proteinExistence type="predicted"/>
<dbReference type="AlphaFoldDB" id="A0A1F7GLR6"/>
<protein>
    <recommendedName>
        <fullName evidence="1">Glycosyltransferase 2-like domain-containing protein</fullName>
    </recommendedName>
</protein>
<sequence length="344" mass="39811">MVKKQLSFSILIPVYKGSLYLKQALESITRQKFPYLEIVVVDDNNPLDKDEIESTKKILNELSHLPNSKIRYYKNNINLGSQGTIKKLASLAKGDILFYLCQDDILLNGALKKTNDAFFLAKDIGAVTRPFFWFDDDVSKPLRAVLPPDRQNDTILSLFEGEEAVKSIFGSVGQISGLAYRKNFIQTPFHLDIFPGHIYPFAGILKRHKCVFLKDFTVAVRIKSSQSRQISSIYNTSPLASWIKMFNSVYKERKYDHVRRQGINHIATHYEGLVQIKNFGPKGAVEREIKLHIKYYWPSIFQPKFWFFVFITLLLPRRLLLPLSDTFKRVFLSKNISITTNHRR</sequence>
<dbReference type="Proteomes" id="UP000177026">
    <property type="component" value="Unassembled WGS sequence"/>
</dbReference>
<dbReference type="Gene3D" id="3.90.550.10">
    <property type="entry name" value="Spore Coat Polysaccharide Biosynthesis Protein SpsA, Chain A"/>
    <property type="match status" value="1"/>
</dbReference>
<comment type="caution">
    <text evidence="2">The sequence shown here is derived from an EMBL/GenBank/DDBJ whole genome shotgun (WGS) entry which is preliminary data.</text>
</comment>
<dbReference type="CDD" id="cd00761">
    <property type="entry name" value="Glyco_tranf_GTA_type"/>
    <property type="match status" value="1"/>
</dbReference>
<reference evidence="2 3" key="1">
    <citation type="journal article" date="2016" name="Nat. Commun.">
        <title>Thousands of microbial genomes shed light on interconnected biogeochemical processes in an aquifer system.</title>
        <authorList>
            <person name="Anantharaman K."/>
            <person name="Brown C.T."/>
            <person name="Hug L.A."/>
            <person name="Sharon I."/>
            <person name="Castelle C.J."/>
            <person name="Probst A.J."/>
            <person name="Thomas B.C."/>
            <person name="Singh A."/>
            <person name="Wilkins M.J."/>
            <person name="Karaoz U."/>
            <person name="Brodie E.L."/>
            <person name="Williams K.H."/>
            <person name="Hubbard S.S."/>
            <person name="Banfield J.F."/>
        </authorList>
    </citation>
    <scope>NUCLEOTIDE SEQUENCE [LARGE SCALE GENOMIC DNA]</scope>
</reference>
<dbReference type="InterPro" id="IPR001173">
    <property type="entry name" value="Glyco_trans_2-like"/>
</dbReference>
<organism evidence="2 3">
    <name type="scientific">Candidatus Roizmanbacteria bacterium RIFCSPHIGHO2_01_FULL_39_8</name>
    <dbReference type="NCBI Taxonomy" id="1802033"/>
    <lineage>
        <taxon>Bacteria</taxon>
        <taxon>Candidatus Roizmaniibacteriota</taxon>
    </lineage>
</organism>
<dbReference type="Pfam" id="PF00535">
    <property type="entry name" value="Glycos_transf_2"/>
    <property type="match status" value="1"/>
</dbReference>
<accession>A0A1F7GLR6</accession>
<dbReference type="PANTHER" id="PTHR22916:SF3">
    <property type="entry name" value="UDP-GLCNAC:BETAGAL BETA-1,3-N-ACETYLGLUCOSAMINYLTRANSFERASE-LIKE PROTEIN 1"/>
    <property type="match status" value="1"/>
</dbReference>
<evidence type="ECO:0000313" key="2">
    <source>
        <dbReference type="EMBL" id="OGK19990.1"/>
    </source>
</evidence>
<evidence type="ECO:0000313" key="3">
    <source>
        <dbReference type="Proteomes" id="UP000177026"/>
    </source>
</evidence>
<feature type="domain" description="Glycosyltransferase 2-like" evidence="1">
    <location>
        <begin position="9"/>
        <end position="132"/>
    </location>
</feature>